<comment type="caution">
    <text evidence="6">Lacks conserved residue(s) required for the propagation of feature annotation.</text>
</comment>
<evidence type="ECO:0000256" key="1">
    <source>
        <dbReference type="ARBA" id="ARBA00022490"/>
    </source>
</evidence>
<dbReference type="PANTHER" id="PTHR42971:SF1">
    <property type="entry name" value="TRNA (CYTIDINE(34)-2'-O)-METHYLTRANSFERASE"/>
    <property type="match status" value="1"/>
</dbReference>
<dbReference type="GO" id="GO:0141098">
    <property type="term" value="F:tRNA (cytidine(34)-2'-O)-methyltransferase activity"/>
    <property type="evidence" value="ECO:0007669"/>
    <property type="project" value="RHEA"/>
</dbReference>
<protein>
    <recommendedName>
        <fullName evidence="6">tRNA (cytidine(34)-2'-O)-methyltransferase</fullName>
        <ecNumber evidence="6">2.1.1.207</ecNumber>
    </recommendedName>
    <alternativeName>
        <fullName evidence="6">tRNA (cytidine/uridine-2'-O-)-methyltransferase TrmL</fullName>
    </alternativeName>
</protein>
<keyword evidence="3 6" id="KW-0808">Transferase</keyword>
<keyword evidence="2 6" id="KW-0489">Methyltransferase</keyword>
<name>A0A679ITE6_9HYPH</name>
<dbReference type="GO" id="GO:0005737">
    <property type="term" value="C:cytoplasm"/>
    <property type="evidence" value="ECO:0007669"/>
    <property type="project" value="UniProtKB-SubCell"/>
</dbReference>
<accession>A0A679ITE6</accession>
<feature type="binding site" evidence="6 7">
    <location>
        <position position="128"/>
    </location>
    <ligand>
        <name>S-adenosyl-L-methionine</name>
        <dbReference type="ChEBI" id="CHEBI:59789"/>
    </ligand>
</feature>
<proteinExistence type="inferred from homology"/>
<evidence type="ECO:0000259" key="8">
    <source>
        <dbReference type="Pfam" id="PF00588"/>
    </source>
</evidence>
<dbReference type="GO" id="GO:0141102">
    <property type="term" value="F:tRNA (5-carboxymethylaminomethyluridine(34)-2'-O)-methyltransferase activity"/>
    <property type="evidence" value="ECO:0007669"/>
    <property type="project" value="RHEA"/>
</dbReference>
<evidence type="ECO:0000256" key="7">
    <source>
        <dbReference type="PIRSR" id="PIRSR029256-1"/>
    </source>
</evidence>
<dbReference type="AlphaFoldDB" id="A0A679ITE6"/>
<feature type="domain" description="tRNA/rRNA methyltransferase SpoU type" evidence="8">
    <location>
        <begin position="8"/>
        <end position="147"/>
    </location>
</feature>
<gene>
    <name evidence="6 9" type="primary">trmL</name>
    <name evidence="9" type="ORF">MBUL_02337</name>
</gene>
<dbReference type="InterPro" id="IPR016914">
    <property type="entry name" value="TrmL"/>
</dbReference>
<evidence type="ECO:0000256" key="4">
    <source>
        <dbReference type="ARBA" id="ARBA00022691"/>
    </source>
</evidence>
<feature type="binding site" evidence="6 7">
    <location>
        <position position="108"/>
    </location>
    <ligand>
        <name>S-adenosyl-L-methionine</name>
        <dbReference type="ChEBI" id="CHEBI:59789"/>
    </ligand>
</feature>
<dbReference type="GO" id="GO:0002130">
    <property type="term" value="P:wobble position ribose methylation"/>
    <property type="evidence" value="ECO:0007669"/>
    <property type="project" value="TreeGrafter"/>
</dbReference>
<dbReference type="Pfam" id="PF00588">
    <property type="entry name" value="SpoU_methylase"/>
    <property type="match status" value="1"/>
</dbReference>
<evidence type="ECO:0000256" key="3">
    <source>
        <dbReference type="ARBA" id="ARBA00022679"/>
    </source>
</evidence>
<dbReference type="EMBL" id="LR743504">
    <property type="protein sequence ID" value="CAA2103717.1"/>
    <property type="molecule type" value="Genomic_DNA"/>
</dbReference>
<dbReference type="InterPro" id="IPR029026">
    <property type="entry name" value="tRNA_m1G_MTases_N"/>
</dbReference>
<evidence type="ECO:0000256" key="2">
    <source>
        <dbReference type="ARBA" id="ARBA00022603"/>
    </source>
</evidence>
<keyword evidence="4 6" id="KW-0949">S-adenosyl-L-methionine</keyword>
<dbReference type="InterPro" id="IPR029028">
    <property type="entry name" value="Alpha/beta_knot_MTases"/>
</dbReference>
<sequence>MQLPGPMLRLALYQPDIPQNTGTILRMAACLDVAVDIIEPAGFDVSDRHLRRSGLDYLDHVAITRHRSWAAFSRWREETGTRLVLATTAGALPYTAFAFLPGDCILLGRESAGVPASVHEAADARIVIPIREGMRSLNIAVAAAMILGEGLRQVGSIP</sequence>
<dbReference type="PANTHER" id="PTHR42971">
    <property type="entry name" value="TRNA (CYTIDINE(34)-2'-O)-METHYLTRANSFERASE"/>
    <property type="match status" value="1"/>
</dbReference>
<evidence type="ECO:0000256" key="5">
    <source>
        <dbReference type="ARBA" id="ARBA00022694"/>
    </source>
</evidence>
<dbReference type="GO" id="GO:0003723">
    <property type="term" value="F:RNA binding"/>
    <property type="evidence" value="ECO:0007669"/>
    <property type="project" value="InterPro"/>
</dbReference>
<dbReference type="InterPro" id="IPR001537">
    <property type="entry name" value="SpoU_MeTrfase"/>
</dbReference>
<comment type="function">
    <text evidence="6">Methylates the ribose at the nucleotide 34 wobble position in the two leucyl isoacceptors tRNA(Leu)(CmAA) and tRNA(Leu)(cmnm5UmAA). Catalyzes the methyl transfer from S-adenosyl-L-methionine to the 2'-OH of the wobble nucleotide.</text>
</comment>
<keyword evidence="1 6" id="KW-0963">Cytoplasm</keyword>
<feature type="binding site" evidence="6 7">
    <location>
        <position position="136"/>
    </location>
    <ligand>
        <name>S-adenosyl-L-methionine</name>
        <dbReference type="ChEBI" id="CHEBI:59789"/>
    </ligand>
</feature>
<dbReference type="CDD" id="cd18094">
    <property type="entry name" value="SpoU-like_TrmL"/>
    <property type="match status" value="1"/>
</dbReference>
<evidence type="ECO:0000256" key="6">
    <source>
        <dbReference type="HAMAP-Rule" id="MF_01885"/>
    </source>
</evidence>
<keyword evidence="5 6" id="KW-0819">tRNA processing</keyword>
<dbReference type="HAMAP" id="MF_01885">
    <property type="entry name" value="tRNA_methyltr_TrmL"/>
    <property type="match status" value="1"/>
</dbReference>
<reference evidence="9" key="1">
    <citation type="submission" date="2019-12" db="EMBL/GenBank/DDBJ databases">
        <authorList>
            <person name="Cremers G."/>
        </authorList>
    </citation>
    <scope>NUCLEOTIDE SEQUENCE</scope>
    <source>
        <strain evidence="9">Mbul1</strain>
    </source>
</reference>
<organism evidence="9">
    <name type="scientific">Methylobacterium bullatum</name>
    <dbReference type="NCBI Taxonomy" id="570505"/>
    <lineage>
        <taxon>Bacteria</taxon>
        <taxon>Pseudomonadati</taxon>
        <taxon>Pseudomonadota</taxon>
        <taxon>Alphaproteobacteria</taxon>
        <taxon>Hyphomicrobiales</taxon>
        <taxon>Methylobacteriaceae</taxon>
        <taxon>Methylobacterium</taxon>
    </lineage>
</organism>
<dbReference type="SUPFAM" id="SSF75217">
    <property type="entry name" value="alpha/beta knot"/>
    <property type="match status" value="1"/>
</dbReference>
<comment type="similarity">
    <text evidence="6">Belongs to the class IV-like SAM-binding methyltransferase superfamily. RNA methyltransferase TrmH family. TrmL subfamily.</text>
</comment>
<comment type="subcellular location">
    <subcellularLocation>
        <location evidence="6">Cytoplasm</location>
    </subcellularLocation>
</comment>
<dbReference type="EC" id="2.1.1.207" evidence="6"/>
<dbReference type="Gene3D" id="3.40.1280.10">
    <property type="match status" value="1"/>
</dbReference>
<comment type="catalytic activity">
    <reaction evidence="6">
        <text>5-carboxymethylaminomethyluridine(34) in tRNA(Leu) + S-adenosyl-L-methionine = 5-carboxymethylaminomethyl-2'-O-methyluridine(34) in tRNA(Leu) + S-adenosyl-L-homocysteine + H(+)</text>
        <dbReference type="Rhea" id="RHEA:43088"/>
        <dbReference type="Rhea" id="RHEA-COMP:10333"/>
        <dbReference type="Rhea" id="RHEA-COMP:10334"/>
        <dbReference type="ChEBI" id="CHEBI:15378"/>
        <dbReference type="ChEBI" id="CHEBI:57856"/>
        <dbReference type="ChEBI" id="CHEBI:59789"/>
        <dbReference type="ChEBI" id="CHEBI:74508"/>
        <dbReference type="ChEBI" id="CHEBI:74511"/>
        <dbReference type="EC" id="2.1.1.207"/>
    </reaction>
</comment>
<comment type="catalytic activity">
    <reaction evidence="6">
        <text>cytidine(34) in tRNA + S-adenosyl-L-methionine = 2'-O-methylcytidine(34) in tRNA + S-adenosyl-L-homocysteine + H(+)</text>
        <dbReference type="Rhea" id="RHEA:43084"/>
        <dbReference type="Rhea" id="RHEA-COMP:10331"/>
        <dbReference type="Rhea" id="RHEA-COMP:10332"/>
        <dbReference type="ChEBI" id="CHEBI:15378"/>
        <dbReference type="ChEBI" id="CHEBI:57856"/>
        <dbReference type="ChEBI" id="CHEBI:59789"/>
        <dbReference type="ChEBI" id="CHEBI:74495"/>
        <dbReference type="ChEBI" id="CHEBI:82748"/>
        <dbReference type="EC" id="2.1.1.207"/>
    </reaction>
</comment>
<dbReference type="PIRSF" id="PIRSF029256">
    <property type="entry name" value="SpoU_TrmH_prd"/>
    <property type="match status" value="1"/>
</dbReference>
<evidence type="ECO:0000313" key="9">
    <source>
        <dbReference type="EMBL" id="CAA2103717.1"/>
    </source>
</evidence>
<comment type="subunit">
    <text evidence="6">Homodimer.</text>
</comment>